<keyword evidence="2" id="KW-1185">Reference proteome</keyword>
<protein>
    <submittedName>
        <fullName evidence="1">Glycosyltransferase</fullName>
    </submittedName>
</protein>
<keyword evidence="1" id="KW-0808">Transferase</keyword>
<dbReference type="RefSeq" id="WP_109824282.1">
    <property type="nucleotide sequence ID" value="NZ_QGKL01000039.1"/>
</dbReference>
<proteinExistence type="predicted"/>
<dbReference type="EMBL" id="QGKL01000039">
    <property type="protein sequence ID" value="PWQ94633.1"/>
    <property type="molecule type" value="Genomic_DNA"/>
</dbReference>
<dbReference type="OrthoDB" id="564871at2"/>
<evidence type="ECO:0000313" key="1">
    <source>
        <dbReference type="EMBL" id="PWQ94633.1"/>
    </source>
</evidence>
<dbReference type="Proteomes" id="UP000245506">
    <property type="component" value="Unassembled WGS sequence"/>
</dbReference>
<reference evidence="1 2" key="1">
    <citation type="submission" date="2018-05" db="EMBL/GenBank/DDBJ databases">
        <title>Leucothrix arctica sp. nov., isolated from Arctic seawater.</title>
        <authorList>
            <person name="Choi A."/>
            <person name="Baek K."/>
        </authorList>
    </citation>
    <scope>NUCLEOTIDE SEQUENCE [LARGE SCALE GENOMIC DNA]</scope>
    <source>
        <strain evidence="1 2">IMCC9719</strain>
    </source>
</reference>
<dbReference type="Gene3D" id="3.90.550.10">
    <property type="entry name" value="Spore Coat Polysaccharide Biosynthesis Protein SpsA, Chain A"/>
    <property type="match status" value="1"/>
</dbReference>
<name>A0A317CBE4_9GAMM</name>
<organism evidence="1 2">
    <name type="scientific">Leucothrix arctica</name>
    <dbReference type="NCBI Taxonomy" id="1481894"/>
    <lineage>
        <taxon>Bacteria</taxon>
        <taxon>Pseudomonadati</taxon>
        <taxon>Pseudomonadota</taxon>
        <taxon>Gammaproteobacteria</taxon>
        <taxon>Thiotrichales</taxon>
        <taxon>Thiotrichaceae</taxon>
        <taxon>Leucothrix</taxon>
    </lineage>
</organism>
<evidence type="ECO:0000313" key="2">
    <source>
        <dbReference type="Proteomes" id="UP000245506"/>
    </source>
</evidence>
<dbReference type="AlphaFoldDB" id="A0A317CBE4"/>
<sequence length="251" mass="29096">MIKIATANADQPVNIICMKWGDKYGAEYVNKLHGMISKNLSLPFKLTCFTDSDKGILPSIDIKPLPFLGLPDNIPERGWNKLSTLQDGLGGFEGDVLFLDLDVVIVDTIDELFDHPAEFLIIQDVKLKRKMIGNSSVYRFRVGAHQDILDKFTEDFDLVQKTHRNEQAYLSAEVNKKDLLTFWPEKWCPSFKYHCMQPWPMNYFKDAIIPKGAKIIIFHGHPEPDEAVKGVTHKWYRHVRPTRWIENYWCE</sequence>
<accession>A0A317CBE4</accession>
<dbReference type="GO" id="GO:0016740">
    <property type="term" value="F:transferase activity"/>
    <property type="evidence" value="ECO:0007669"/>
    <property type="project" value="UniProtKB-KW"/>
</dbReference>
<dbReference type="InterPro" id="IPR029044">
    <property type="entry name" value="Nucleotide-diphossugar_trans"/>
</dbReference>
<gene>
    <name evidence="1" type="ORF">DKT75_15170</name>
</gene>
<dbReference type="SUPFAM" id="SSF53448">
    <property type="entry name" value="Nucleotide-diphospho-sugar transferases"/>
    <property type="match status" value="1"/>
</dbReference>
<comment type="caution">
    <text evidence="1">The sequence shown here is derived from an EMBL/GenBank/DDBJ whole genome shotgun (WGS) entry which is preliminary data.</text>
</comment>